<name>A0AAW0G0K4_9APHY</name>
<keyword evidence="1" id="KW-0812">Transmembrane</keyword>
<dbReference type="AlphaFoldDB" id="A0AAW0G0K4"/>
<dbReference type="Proteomes" id="UP001385951">
    <property type="component" value="Unassembled WGS sequence"/>
</dbReference>
<feature type="transmembrane region" description="Helical" evidence="1">
    <location>
        <begin position="12"/>
        <end position="29"/>
    </location>
</feature>
<comment type="caution">
    <text evidence="2">The sequence shown here is derived from an EMBL/GenBank/DDBJ whole genome shotgun (WGS) entry which is preliminary data.</text>
</comment>
<organism evidence="2 3">
    <name type="scientific">Cerrena zonata</name>
    <dbReference type="NCBI Taxonomy" id="2478898"/>
    <lineage>
        <taxon>Eukaryota</taxon>
        <taxon>Fungi</taxon>
        <taxon>Dikarya</taxon>
        <taxon>Basidiomycota</taxon>
        <taxon>Agaricomycotina</taxon>
        <taxon>Agaricomycetes</taxon>
        <taxon>Polyporales</taxon>
        <taxon>Cerrenaceae</taxon>
        <taxon>Cerrena</taxon>
    </lineage>
</organism>
<protein>
    <submittedName>
        <fullName evidence="2">Uncharacterized protein</fullName>
    </submittedName>
</protein>
<proteinExistence type="predicted"/>
<evidence type="ECO:0000313" key="3">
    <source>
        <dbReference type="Proteomes" id="UP001385951"/>
    </source>
</evidence>
<accession>A0AAW0G0K4</accession>
<evidence type="ECO:0000256" key="1">
    <source>
        <dbReference type="SAM" id="Phobius"/>
    </source>
</evidence>
<gene>
    <name evidence="2" type="ORF">QCA50_009768</name>
</gene>
<reference evidence="2 3" key="1">
    <citation type="submission" date="2022-09" db="EMBL/GenBank/DDBJ databases">
        <authorList>
            <person name="Palmer J.M."/>
        </authorList>
    </citation>
    <scope>NUCLEOTIDE SEQUENCE [LARGE SCALE GENOMIC DNA]</scope>
    <source>
        <strain evidence="2 3">DSM 7382</strain>
    </source>
</reference>
<sequence length="112" mass="12834">MASGQKPTKTARPFVAIYVHALLFVTDGFPRSRMLLYSRLRIDHLNIAAFEQLIRNEPSLKKFSREFVFWNSSCQSQDNPDGSDKPKQTVTRATMIIHKLKTVEAVHFTPVN</sequence>
<evidence type="ECO:0000313" key="2">
    <source>
        <dbReference type="EMBL" id="KAK7687263.1"/>
    </source>
</evidence>
<dbReference type="EMBL" id="JASBNA010000014">
    <property type="protein sequence ID" value="KAK7687263.1"/>
    <property type="molecule type" value="Genomic_DNA"/>
</dbReference>
<keyword evidence="1" id="KW-0472">Membrane</keyword>
<keyword evidence="3" id="KW-1185">Reference proteome</keyword>
<keyword evidence="1" id="KW-1133">Transmembrane helix</keyword>